<dbReference type="Gene3D" id="3.20.20.300">
    <property type="entry name" value="Glycoside hydrolase, family 3, N-terminal domain"/>
    <property type="match status" value="1"/>
</dbReference>
<evidence type="ECO:0000256" key="5">
    <source>
        <dbReference type="RuleBase" id="RU361161"/>
    </source>
</evidence>
<keyword evidence="8" id="KW-1185">Reference proteome</keyword>
<dbReference type="PANTHER" id="PTHR42715:SF10">
    <property type="entry name" value="BETA-GLUCOSIDASE"/>
    <property type="match status" value="1"/>
</dbReference>
<dbReference type="SUPFAM" id="SSF52279">
    <property type="entry name" value="Beta-D-glucan exohydrolase, C-terminal domain"/>
    <property type="match status" value="1"/>
</dbReference>
<sequence length="739" mass="78227">MSGGSFGINTSAVANLKNDVSGVAGYISGVLNTESGLDIAASKLADGPAGIRISPTRDGETSTYYATGFPVGTVLASTWNPEIVQKVGEAAGNEAKEYGVDFWLAPGMNIQRNPLNGRNFEYFSEDPLVAGAMAAAITDGAQSEGISTTIKHFAANNSETNRMRVNNIISPRALREIYLRGFQYTVKNAQPWALMTSYNKVNGTYTGQRADLLTSILRDEWGYQGLVMSDWFAGDDPLAMIKAGNDLIQPGGVNFVLTNEDSLTALKEAYTAKTLSDDIIDRDAINILTQVLKTPSNQNYTGSNSPDLTAHAQIAKEAAEEGMVLLKNDDSALPIATSKTVASFGIAQINTLKGGTGSGDVHSAYVTNIVDGLSKQFSVNSDLKTYYEDFYAANKVETTDSFGVSTVTDCEEAELTSDQISTYAAASDIAIISIGRNTGEGSDRTAAEGDYLLSDTEANLINNVSTAFHALDKKVVVVLNIAGVIDTTAWKDKVDAILLAYMPGQEAGDAITDLLSGAANPSGKLAQTFPASYSDVPSATSFFGIDTDGDSTVDTNYYNEGIYVGYRYYNSFDKSVSYPFGYGLSYTTFGYNGAAVSDNTLNSKGAKGSVTLTATVANTGSVAGKEVAQVYISAPEVNLKKPTIELKSFAKTNLLAAGASQKLTFTIPADLLASFDEVNNKWIIEAGTYKAYISPSSDVSSTEPVTFSVSKEIVVSNTTSGALALPDGITEASFTTVSE</sequence>
<proteinExistence type="inferred from homology"/>
<dbReference type="GO" id="GO:0008422">
    <property type="term" value="F:beta-glucosidase activity"/>
    <property type="evidence" value="ECO:0007669"/>
    <property type="project" value="UniProtKB-EC"/>
</dbReference>
<dbReference type="PRINTS" id="PR00133">
    <property type="entry name" value="GLHYDRLASE3"/>
</dbReference>
<comment type="caution">
    <text evidence="7">The sequence shown here is derived from an EMBL/GenBank/DDBJ whole genome shotgun (WGS) entry which is preliminary data.</text>
</comment>
<dbReference type="AlphaFoldDB" id="A0A841GHC0"/>
<dbReference type="Proteomes" id="UP000585721">
    <property type="component" value="Unassembled WGS sequence"/>
</dbReference>
<evidence type="ECO:0000256" key="3">
    <source>
        <dbReference type="ARBA" id="ARBA00023277"/>
    </source>
</evidence>
<evidence type="ECO:0000256" key="1">
    <source>
        <dbReference type="ARBA" id="ARBA00005336"/>
    </source>
</evidence>
<dbReference type="PANTHER" id="PTHR42715">
    <property type="entry name" value="BETA-GLUCOSIDASE"/>
    <property type="match status" value="1"/>
</dbReference>
<dbReference type="Pfam" id="PF14310">
    <property type="entry name" value="Fn3-like"/>
    <property type="match status" value="1"/>
</dbReference>
<dbReference type="GO" id="GO:0005975">
    <property type="term" value="P:carbohydrate metabolic process"/>
    <property type="evidence" value="ECO:0007669"/>
    <property type="project" value="InterPro"/>
</dbReference>
<dbReference type="InterPro" id="IPR017853">
    <property type="entry name" value="GH"/>
</dbReference>
<dbReference type="InterPro" id="IPR013783">
    <property type="entry name" value="Ig-like_fold"/>
</dbReference>
<dbReference type="EC" id="3.2.1.21" evidence="7"/>
<gene>
    <name evidence="7" type="ORF">HNR75_000617</name>
</gene>
<reference evidence="7 8" key="1">
    <citation type="submission" date="2020-08" db="EMBL/GenBank/DDBJ databases">
        <title>Genomic Encyclopedia of Type Strains, Phase IV (KMG-IV): sequencing the most valuable type-strain genomes for metagenomic binning, comparative biology and taxonomic classification.</title>
        <authorList>
            <person name="Goeker M."/>
        </authorList>
    </citation>
    <scope>NUCLEOTIDE SEQUENCE [LARGE SCALE GENOMIC DNA]</scope>
    <source>
        <strain evidence="7 8">DSM 22975</strain>
    </source>
</reference>
<dbReference type="InterPro" id="IPR036881">
    <property type="entry name" value="Glyco_hydro_3_C_sf"/>
</dbReference>
<dbReference type="InterPro" id="IPR036962">
    <property type="entry name" value="Glyco_hydro_3_N_sf"/>
</dbReference>
<organism evidence="7 8">
    <name type="scientific">Tolumonas osonensis</name>
    <dbReference type="NCBI Taxonomy" id="675874"/>
    <lineage>
        <taxon>Bacteria</taxon>
        <taxon>Pseudomonadati</taxon>
        <taxon>Pseudomonadota</taxon>
        <taxon>Gammaproteobacteria</taxon>
        <taxon>Aeromonadales</taxon>
        <taxon>Aeromonadaceae</taxon>
        <taxon>Tolumonas</taxon>
    </lineage>
</organism>
<dbReference type="Pfam" id="PF00933">
    <property type="entry name" value="Glyco_hydro_3"/>
    <property type="match status" value="1"/>
</dbReference>
<evidence type="ECO:0000313" key="7">
    <source>
        <dbReference type="EMBL" id="MBB6054745.1"/>
    </source>
</evidence>
<dbReference type="Gene3D" id="2.60.40.10">
    <property type="entry name" value="Immunoglobulins"/>
    <property type="match status" value="1"/>
</dbReference>
<dbReference type="Gene3D" id="3.40.50.1700">
    <property type="entry name" value="Glycoside hydrolase family 3 C-terminal domain"/>
    <property type="match status" value="1"/>
</dbReference>
<evidence type="ECO:0000313" key="8">
    <source>
        <dbReference type="Proteomes" id="UP000585721"/>
    </source>
</evidence>
<evidence type="ECO:0000256" key="4">
    <source>
        <dbReference type="ARBA" id="ARBA00023295"/>
    </source>
</evidence>
<dbReference type="InterPro" id="IPR050288">
    <property type="entry name" value="Cellulose_deg_GH3"/>
</dbReference>
<accession>A0A841GHC0</accession>
<keyword evidence="3" id="KW-0119">Carbohydrate metabolism</keyword>
<comment type="similarity">
    <text evidence="1 5">Belongs to the glycosyl hydrolase 3 family.</text>
</comment>
<feature type="domain" description="Fibronectin type III-like" evidence="6">
    <location>
        <begin position="626"/>
        <end position="697"/>
    </location>
</feature>
<dbReference type="EMBL" id="JACHGR010000002">
    <property type="protein sequence ID" value="MBB6054745.1"/>
    <property type="molecule type" value="Genomic_DNA"/>
</dbReference>
<keyword evidence="2 5" id="KW-0378">Hydrolase</keyword>
<protein>
    <submittedName>
        <fullName evidence="7">Beta-glucosidase</fullName>
        <ecNumber evidence="7">3.2.1.21</ecNumber>
    </submittedName>
</protein>
<dbReference type="SMART" id="SM01217">
    <property type="entry name" value="Fn3_like"/>
    <property type="match status" value="1"/>
</dbReference>
<evidence type="ECO:0000256" key="2">
    <source>
        <dbReference type="ARBA" id="ARBA00022801"/>
    </source>
</evidence>
<dbReference type="PROSITE" id="PS00775">
    <property type="entry name" value="GLYCOSYL_HYDROL_F3"/>
    <property type="match status" value="1"/>
</dbReference>
<dbReference type="InterPro" id="IPR026891">
    <property type="entry name" value="Fn3-like"/>
</dbReference>
<dbReference type="InterPro" id="IPR019800">
    <property type="entry name" value="Glyco_hydro_3_AS"/>
</dbReference>
<evidence type="ECO:0000259" key="6">
    <source>
        <dbReference type="SMART" id="SM01217"/>
    </source>
</evidence>
<keyword evidence="4 5" id="KW-0326">Glycosidase</keyword>
<dbReference type="InterPro" id="IPR002772">
    <property type="entry name" value="Glyco_hydro_3_C"/>
</dbReference>
<dbReference type="Pfam" id="PF01915">
    <property type="entry name" value="Glyco_hydro_3_C"/>
    <property type="match status" value="1"/>
</dbReference>
<name>A0A841GHC0_9GAMM</name>
<dbReference type="InterPro" id="IPR001764">
    <property type="entry name" value="Glyco_hydro_3_N"/>
</dbReference>
<dbReference type="SUPFAM" id="SSF51445">
    <property type="entry name" value="(Trans)glycosidases"/>
    <property type="match status" value="1"/>
</dbReference>